<name>A0ACB8TVZ3_9APHY</name>
<proteinExistence type="predicted"/>
<gene>
    <name evidence="1" type="ORF">BDY19DRAFT_908496</name>
</gene>
<reference evidence="1" key="1">
    <citation type="journal article" date="2021" name="Environ. Microbiol.">
        <title>Gene family expansions and transcriptome signatures uncover fungal adaptations to wood decay.</title>
        <authorList>
            <person name="Hage H."/>
            <person name="Miyauchi S."/>
            <person name="Viragh M."/>
            <person name="Drula E."/>
            <person name="Min B."/>
            <person name="Chaduli D."/>
            <person name="Navarro D."/>
            <person name="Favel A."/>
            <person name="Norest M."/>
            <person name="Lesage-Meessen L."/>
            <person name="Balint B."/>
            <person name="Merenyi Z."/>
            <person name="de Eugenio L."/>
            <person name="Morin E."/>
            <person name="Martinez A.T."/>
            <person name="Baldrian P."/>
            <person name="Stursova M."/>
            <person name="Martinez M.J."/>
            <person name="Novotny C."/>
            <person name="Magnuson J.K."/>
            <person name="Spatafora J.W."/>
            <person name="Maurice S."/>
            <person name="Pangilinan J."/>
            <person name="Andreopoulos W."/>
            <person name="LaButti K."/>
            <person name="Hundley H."/>
            <person name="Na H."/>
            <person name="Kuo A."/>
            <person name="Barry K."/>
            <person name="Lipzen A."/>
            <person name="Henrissat B."/>
            <person name="Riley R."/>
            <person name="Ahrendt S."/>
            <person name="Nagy L.G."/>
            <person name="Grigoriev I.V."/>
            <person name="Martin F."/>
            <person name="Rosso M.N."/>
        </authorList>
    </citation>
    <scope>NUCLEOTIDE SEQUENCE</scope>
    <source>
        <strain evidence="1">CBS 384.51</strain>
    </source>
</reference>
<protein>
    <submittedName>
        <fullName evidence="1">Uncharacterized protein</fullName>
    </submittedName>
</protein>
<dbReference type="Proteomes" id="UP001055072">
    <property type="component" value="Unassembled WGS sequence"/>
</dbReference>
<evidence type="ECO:0000313" key="1">
    <source>
        <dbReference type="EMBL" id="KAI0086247.1"/>
    </source>
</evidence>
<organism evidence="1 2">
    <name type="scientific">Irpex rosettiformis</name>
    <dbReference type="NCBI Taxonomy" id="378272"/>
    <lineage>
        <taxon>Eukaryota</taxon>
        <taxon>Fungi</taxon>
        <taxon>Dikarya</taxon>
        <taxon>Basidiomycota</taxon>
        <taxon>Agaricomycotina</taxon>
        <taxon>Agaricomycetes</taxon>
        <taxon>Polyporales</taxon>
        <taxon>Irpicaceae</taxon>
        <taxon>Irpex</taxon>
    </lineage>
</organism>
<evidence type="ECO:0000313" key="2">
    <source>
        <dbReference type="Proteomes" id="UP001055072"/>
    </source>
</evidence>
<keyword evidence="2" id="KW-1185">Reference proteome</keyword>
<accession>A0ACB8TVZ3</accession>
<sequence>MNICESVRHPVLAEHAEYVIPITFGVREYLLLEGLDRGFGLLSSPACINIKRRKLPLLVATADIEIYDSVVQGSESADADKCDRSASQTQKIRECDVEPSGEDVQTVHVPGAASNSPAAVVWGIEYLSDGNDVEVGLYLSRLGYWDIGSNLEGPPDAVVLVVNDNCELSFLEVRPRVSGLLPYDESGSSRVNAQYQCTQLRDLVSAIDTTRMVVDTIDTREVSRRMAFGPGLSVLMTAILFLKATLKLLSVYHGFESSNLDVS</sequence>
<comment type="caution">
    <text evidence="1">The sequence shown here is derived from an EMBL/GenBank/DDBJ whole genome shotgun (WGS) entry which is preliminary data.</text>
</comment>
<dbReference type="EMBL" id="MU274925">
    <property type="protein sequence ID" value="KAI0086247.1"/>
    <property type="molecule type" value="Genomic_DNA"/>
</dbReference>